<proteinExistence type="predicted"/>
<dbReference type="EMBL" id="JYDQ01000487">
    <property type="protein sequence ID" value="KRY07341.1"/>
    <property type="molecule type" value="Genomic_DNA"/>
</dbReference>
<sequence length="108" mass="12759">MDFLGINRSEKIGRVQQTYPGGFWLRISRDNLKKNVSCEEIGSQCCRWKTITDGQIRYALRNTLESKMESMIINRTKTIRKVQQTYTGSSRLRFSRDMQKKVRTVPMY</sequence>
<evidence type="ECO:0000313" key="2">
    <source>
        <dbReference type="Proteomes" id="UP000054783"/>
    </source>
</evidence>
<keyword evidence="2" id="KW-1185">Reference proteome</keyword>
<dbReference type="AlphaFoldDB" id="A0A0V0Z4N3"/>
<gene>
    <name evidence="1" type="ORF">T12_13093</name>
</gene>
<protein>
    <submittedName>
        <fullName evidence="1">Uncharacterized protein</fullName>
    </submittedName>
</protein>
<organism evidence="1 2">
    <name type="scientific">Trichinella patagoniensis</name>
    <dbReference type="NCBI Taxonomy" id="990121"/>
    <lineage>
        <taxon>Eukaryota</taxon>
        <taxon>Metazoa</taxon>
        <taxon>Ecdysozoa</taxon>
        <taxon>Nematoda</taxon>
        <taxon>Enoplea</taxon>
        <taxon>Dorylaimia</taxon>
        <taxon>Trichinellida</taxon>
        <taxon>Trichinellidae</taxon>
        <taxon>Trichinella</taxon>
    </lineage>
</organism>
<dbReference type="Proteomes" id="UP000054783">
    <property type="component" value="Unassembled WGS sequence"/>
</dbReference>
<name>A0A0V0Z4N3_9BILA</name>
<accession>A0A0V0Z4N3</accession>
<reference evidence="1 2" key="1">
    <citation type="submission" date="2015-01" db="EMBL/GenBank/DDBJ databases">
        <title>Evolution of Trichinella species and genotypes.</title>
        <authorList>
            <person name="Korhonen P.K."/>
            <person name="Edoardo P."/>
            <person name="Giuseppe L.R."/>
            <person name="Gasser R.B."/>
        </authorList>
    </citation>
    <scope>NUCLEOTIDE SEQUENCE [LARGE SCALE GENOMIC DNA]</scope>
    <source>
        <strain evidence="1">ISS2496</strain>
    </source>
</reference>
<evidence type="ECO:0000313" key="1">
    <source>
        <dbReference type="EMBL" id="KRY07341.1"/>
    </source>
</evidence>
<comment type="caution">
    <text evidence="1">The sequence shown here is derived from an EMBL/GenBank/DDBJ whole genome shotgun (WGS) entry which is preliminary data.</text>
</comment>